<feature type="transmembrane region" description="Helical" evidence="2">
    <location>
        <begin position="41"/>
        <end position="60"/>
    </location>
</feature>
<evidence type="ECO:0000256" key="2">
    <source>
        <dbReference type="SAM" id="Phobius"/>
    </source>
</evidence>
<evidence type="ECO:0000256" key="1">
    <source>
        <dbReference type="SAM" id="MobiDB-lite"/>
    </source>
</evidence>
<feature type="compositionally biased region" description="Low complexity" evidence="1">
    <location>
        <begin position="117"/>
        <end position="127"/>
    </location>
</feature>
<feature type="compositionally biased region" description="Basic and acidic residues" evidence="1">
    <location>
        <begin position="136"/>
        <end position="145"/>
    </location>
</feature>
<name>A0A1G8EXM3_9MICO</name>
<keyword evidence="2" id="KW-0812">Transmembrane</keyword>
<keyword evidence="4" id="KW-1185">Reference proteome</keyword>
<dbReference type="Pfam" id="PF14012">
    <property type="entry name" value="DUF4229"/>
    <property type="match status" value="1"/>
</dbReference>
<organism evidence="3 4">
    <name type="scientific">Agrococcus jejuensis</name>
    <dbReference type="NCBI Taxonomy" id="399736"/>
    <lineage>
        <taxon>Bacteria</taxon>
        <taxon>Bacillati</taxon>
        <taxon>Actinomycetota</taxon>
        <taxon>Actinomycetes</taxon>
        <taxon>Micrococcales</taxon>
        <taxon>Microbacteriaceae</taxon>
        <taxon>Agrococcus</taxon>
    </lineage>
</organism>
<feature type="compositionally biased region" description="Basic and acidic residues" evidence="1">
    <location>
        <begin position="74"/>
        <end position="83"/>
    </location>
</feature>
<dbReference type="Proteomes" id="UP000198822">
    <property type="component" value="Chromosome I"/>
</dbReference>
<feature type="transmembrane region" description="Helical" evidence="2">
    <location>
        <begin position="12"/>
        <end position="35"/>
    </location>
</feature>
<dbReference type="EMBL" id="LT629695">
    <property type="protein sequence ID" value="SDH74469.1"/>
    <property type="molecule type" value="Genomic_DNA"/>
</dbReference>
<gene>
    <name evidence="3" type="ORF">SAMN04489720_2228</name>
</gene>
<evidence type="ECO:0000313" key="4">
    <source>
        <dbReference type="Proteomes" id="UP000198822"/>
    </source>
</evidence>
<feature type="region of interest" description="Disordered" evidence="1">
    <location>
        <begin position="74"/>
        <end position="145"/>
    </location>
</feature>
<reference evidence="4" key="1">
    <citation type="submission" date="2016-10" db="EMBL/GenBank/DDBJ databases">
        <authorList>
            <person name="Varghese N."/>
            <person name="Submissions S."/>
        </authorList>
    </citation>
    <scope>NUCLEOTIDE SEQUENCE [LARGE SCALE GENOMIC DNA]</scope>
    <source>
        <strain evidence="4">DSM 22002</strain>
    </source>
</reference>
<keyword evidence="2" id="KW-1133">Transmembrane helix</keyword>
<evidence type="ECO:0008006" key="5">
    <source>
        <dbReference type="Google" id="ProtNLM"/>
    </source>
</evidence>
<proteinExistence type="predicted"/>
<protein>
    <recommendedName>
        <fullName evidence="5">DUF4229 domain-containing protein</fullName>
    </recommendedName>
</protein>
<accession>A0A1G8EXM3</accession>
<evidence type="ECO:0000313" key="3">
    <source>
        <dbReference type="EMBL" id="SDH74469.1"/>
    </source>
</evidence>
<feature type="compositionally biased region" description="Acidic residues" evidence="1">
    <location>
        <begin position="99"/>
        <end position="116"/>
    </location>
</feature>
<dbReference type="InterPro" id="IPR025323">
    <property type="entry name" value="DUF4229"/>
</dbReference>
<keyword evidence="2" id="KW-0472">Membrane</keyword>
<dbReference type="STRING" id="399736.SAMN04489720_2228"/>
<dbReference type="AlphaFoldDB" id="A0A1G8EXM3"/>
<sequence>MLPVPPRAYAGCVRAIVSYVLLRAALFIAPFAILVAAQVEWYVALVISLLFAFAASAVFLRRQKAAVSAEIARMRGERGHRDDEDVEDEAVDAVRATETDDESIDAGADAEDDAEDGTVATTTTDPDLVTDEDASAAERDDRTDR</sequence>